<organism evidence="1 2">
    <name type="scientific">Laceyella tengchongensis</name>
    <dbReference type="NCBI Taxonomy" id="574699"/>
    <lineage>
        <taxon>Bacteria</taxon>
        <taxon>Bacillati</taxon>
        <taxon>Bacillota</taxon>
        <taxon>Bacilli</taxon>
        <taxon>Bacillales</taxon>
        <taxon>Thermoactinomycetaceae</taxon>
        <taxon>Laceyella</taxon>
    </lineage>
</organism>
<protein>
    <submittedName>
        <fullName evidence="1">Uncharacterized protein</fullName>
    </submittedName>
</protein>
<evidence type="ECO:0000313" key="1">
    <source>
        <dbReference type="EMBL" id="SMP16982.1"/>
    </source>
</evidence>
<dbReference type="Proteomes" id="UP001157946">
    <property type="component" value="Unassembled WGS sequence"/>
</dbReference>
<keyword evidence="2" id="KW-1185">Reference proteome</keyword>
<name>A0AA45WN43_9BACL</name>
<reference evidence="1" key="1">
    <citation type="submission" date="2017-05" db="EMBL/GenBank/DDBJ databases">
        <authorList>
            <person name="Varghese N."/>
            <person name="Submissions S."/>
        </authorList>
    </citation>
    <scope>NUCLEOTIDE SEQUENCE</scope>
    <source>
        <strain evidence="1">DSM 45262</strain>
    </source>
</reference>
<gene>
    <name evidence="1" type="ORF">SAMN06265361_10347</name>
</gene>
<accession>A0AA45WN43</accession>
<proteinExistence type="predicted"/>
<dbReference type="EMBL" id="FXTU01000003">
    <property type="protein sequence ID" value="SMP16982.1"/>
    <property type="molecule type" value="Genomic_DNA"/>
</dbReference>
<comment type="caution">
    <text evidence="1">The sequence shown here is derived from an EMBL/GenBank/DDBJ whole genome shotgun (WGS) entry which is preliminary data.</text>
</comment>
<evidence type="ECO:0000313" key="2">
    <source>
        <dbReference type="Proteomes" id="UP001157946"/>
    </source>
</evidence>
<dbReference type="RefSeq" id="WP_284724180.1">
    <property type="nucleotide sequence ID" value="NZ_FXTU01000003.1"/>
</dbReference>
<sequence length="153" mass="18145">MVEKINDHNEDWFEEWLMLLPDELEKLEKALHHLDLDYSPESLLRLEGWILANYPSMDAILDDREKMTLDALLRYVGEVFRVHLQGKWDIVRNDPQYVFDHLPIIRFSGNIPNTSPLLLVTASFDRHTGEFIYDSLMKKRRFMESQGLIDVQK</sequence>
<dbReference type="AlphaFoldDB" id="A0AA45WN43"/>